<gene>
    <name evidence="2" type="ORF">CLV31_1073</name>
</gene>
<keyword evidence="3" id="KW-1185">Reference proteome</keyword>
<feature type="transmembrane region" description="Helical" evidence="1">
    <location>
        <begin position="6"/>
        <end position="28"/>
    </location>
</feature>
<protein>
    <submittedName>
        <fullName evidence="2">Uncharacterized protein</fullName>
    </submittedName>
</protein>
<keyword evidence="1" id="KW-1133">Transmembrane helix</keyword>
<evidence type="ECO:0000313" key="3">
    <source>
        <dbReference type="Proteomes" id="UP000248917"/>
    </source>
</evidence>
<comment type="caution">
    <text evidence="2">The sequence shown here is derived from an EMBL/GenBank/DDBJ whole genome shotgun (WGS) entry which is preliminary data.</text>
</comment>
<reference evidence="2 3" key="1">
    <citation type="submission" date="2018-06" db="EMBL/GenBank/DDBJ databases">
        <title>Genomic Encyclopedia of Archaeal and Bacterial Type Strains, Phase II (KMG-II): from individual species to whole genera.</title>
        <authorList>
            <person name="Goeker M."/>
        </authorList>
    </citation>
    <scope>NUCLEOTIDE SEQUENCE [LARGE SCALE GENOMIC DNA]</scope>
    <source>
        <strain evidence="2 3">T4</strain>
    </source>
</reference>
<evidence type="ECO:0000256" key="1">
    <source>
        <dbReference type="SAM" id="Phobius"/>
    </source>
</evidence>
<dbReference type="EMBL" id="QKTX01000007">
    <property type="protein sequence ID" value="PZV83051.1"/>
    <property type="molecule type" value="Genomic_DNA"/>
</dbReference>
<keyword evidence="1" id="KW-0812">Transmembrane</keyword>
<proteinExistence type="predicted"/>
<evidence type="ECO:0000313" key="2">
    <source>
        <dbReference type="EMBL" id="PZV83051.1"/>
    </source>
</evidence>
<name>A0A326RQL7_9BACT</name>
<keyword evidence="1" id="KW-0472">Membrane</keyword>
<accession>A0A326RQL7</accession>
<organism evidence="2 3">
    <name type="scientific">Algoriphagus aquaeductus</name>
    <dbReference type="NCBI Taxonomy" id="475299"/>
    <lineage>
        <taxon>Bacteria</taxon>
        <taxon>Pseudomonadati</taxon>
        <taxon>Bacteroidota</taxon>
        <taxon>Cytophagia</taxon>
        <taxon>Cytophagales</taxon>
        <taxon>Cyclobacteriaceae</taxon>
        <taxon>Algoriphagus</taxon>
    </lineage>
</organism>
<sequence length="36" mass="3947">MNTSAIILSLVTQGLIIGITLYCFYLVLKSPSSKEE</sequence>
<dbReference type="AlphaFoldDB" id="A0A326RQL7"/>
<dbReference type="Proteomes" id="UP000248917">
    <property type="component" value="Unassembled WGS sequence"/>
</dbReference>